<evidence type="ECO:0000313" key="3">
    <source>
        <dbReference type="Proteomes" id="UP000184510"/>
    </source>
</evidence>
<proteinExistence type="predicted"/>
<organism evidence="2 3">
    <name type="scientific">Rubritalea squalenifaciens DSM 18772</name>
    <dbReference type="NCBI Taxonomy" id="1123071"/>
    <lineage>
        <taxon>Bacteria</taxon>
        <taxon>Pseudomonadati</taxon>
        <taxon>Verrucomicrobiota</taxon>
        <taxon>Verrucomicrobiia</taxon>
        <taxon>Verrucomicrobiales</taxon>
        <taxon>Rubritaleaceae</taxon>
        <taxon>Rubritalea</taxon>
    </lineage>
</organism>
<dbReference type="PANTHER" id="PTHR34351">
    <property type="entry name" value="SLR1927 PROTEIN-RELATED"/>
    <property type="match status" value="1"/>
</dbReference>
<dbReference type="EMBL" id="FQYR01000003">
    <property type="protein sequence ID" value="SHJ31105.1"/>
    <property type="molecule type" value="Genomic_DNA"/>
</dbReference>
<gene>
    <name evidence="2" type="ORF">SAMN02745181_1727</name>
</gene>
<reference evidence="2 3" key="1">
    <citation type="submission" date="2016-11" db="EMBL/GenBank/DDBJ databases">
        <authorList>
            <person name="Jaros S."/>
            <person name="Januszkiewicz K."/>
            <person name="Wedrychowicz H."/>
        </authorList>
    </citation>
    <scope>NUCLEOTIDE SEQUENCE [LARGE SCALE GENOMIC DNA]</scope>
    <source>
        <strain evidence="2 3">DSM 18772</strain>
    </source>
</reference>
<feature type="transmembrane region" description="Helical" evidence="1">
    <location>
        <begin position="36"/>
        <end position="55"/>
    </location>
</feature>
<dbReference type="PANTHER" id="PTHR34351:SF1">
    <property type="entry name" value="SLR1927 PROTEIN"/>
    <property type="match status" value="1"/>
</dbReference>
<keyword evidence="1" id="KW-1133">Transmembrane helix</keyword>
<dbReference type="AlphaFoldDB" id="A0A1M6I9N9"/>
<name>A0A1M6I9N9_9BACT</name>
<feature type="transmembrane region" description="Helical" evidence="1">
    <location>
        <begin position="12"/>
        <end position="30"/>
    </location>
</feature>
<keyword evidence="3" id="KW-1185">Reference proteome</keyword>
<dbReference type="Proteomes" id="UP000184510">
    <property type="component" value="Unassembled WGS sequence"/>
</dbReference>
<dbReference type="STRING" id="1123071.SAMN02745181_1727"/>
<evidence type="ECO:0000313" key="2">
    <source>
        <dbReference type="EMBL" id="SHJ31105.1"/>
    </source>
</evidence>
<sequence>MQNSARKRVTPIGYLVLLAFPCASSFAVVYARASLIQMMSVFGAVLVIAFFLTWLRNSRIRISRDLPRLASVGEDLVYTVHYENLRSGKLANFLLEELPPDPSPSKELFLGSTEPGEEQRNAFDRTFIAYRWMWLVKQRIFFDSKATVCESVRKGESKHCLMQITPKRRGVIKLSNMRALLPDPLGVFQRIQQVEQSTDHLIVLPKRYRVGDLHLSGSSRNQIGGEALSSISGHAGEFVGLREYRPGDPLRHIHWPSWGKSGKPIVKEYEDVFFPRYGLFLDTVVSAEKANLFEEGVSLAASFACAVDTRECLLDLIFMQQGAKVLTVGRGVAKVENMLETLAGVEIDLKPNWQELEKMILQHTENLTACIAIFCDWSEDRLKMVQKWEAAGLSLLLFYVCDDEKLAREQLKGMAKRFKIAPVDKIQQVLYSL</sequence>
<evidence type="ECO:0000256" key="1">
    <source>
        <dbReference type="SAM" id="Phobius"/>
    </source>
</evidence>
<keyword evidence="1" id="KW-0472">Membrane</keyword>
<accession>A0A1M6I9N9</accession>
<protein>
    <submittedName>
        <fullName evidence="2">Uncharacterized conserved protein, DUF58 family, contains vWF domain</fullName>
    </submittedName>
</protein>
<keyword evidence="1" id="KW-0812">Transmembrane</keyword>
<dbReference type="InParanoid" id="A0A1M6I9N9"/>